<name>A0AAY4ENE6_9TELE</name>
<keyword evidence="6 14" id="KW-1133">Transmembrane helix</keyword>
<dbReference type="Gene3D" id="1.20.1070.10">
    <property type="entry name" value="Rhodopsin 7-helix transmembrane proteins"/>
    <property type="match status" value="1"/>
</dbReference>
<dbReference type="InterPro" id="IPR027430">
    <property type="entry name" value="Retinal_BS"/>
</dbReference>
<keyword evidence="7" id="KW-0157">Chromophore</keyword>
<evidence type="ECO:0000259" key="15">
    <source>
        <dbReference type="PROSITE" id="PS50262"/>
    </source>
</evidence>
<accession>A0AAY4ENE6</accession>
<dbReference type="GO" id="GO:0016020">
    <property type="term" value="C:membrane"/>
    <property type="evidence" value="ECO:0007669"/>
    <property type="project" value="UniProtKB-SubCell"/>
</dbReference>
<evidence type="ECO:0000256" key="2">
    <source>
        <dbReference type="ARBA" id="ARBA00022543"/>
    </source>
</evidence>
<keyword evidence="3" id="KW-0716">Sensory transduction</keyword>
<dbReference type="InterPro" id="IPR050125">
    <property type="entry name" value="GPCR_opsins"/>
</dbReference>
<sequence length="409" mass="44502">SLLAVQLSLTLFGSDSDGAVRSHGARAPPPASHRHAGAAAAAARPVLRSAAVRGAVELQGPGRADVHGQRAVAGRELPGHAGHLQVQAAAAAAQLHHRQPVAGGLHAVPHRGLISYVTNYRGYFFLGIWACVLEGFAVTYFGIVALWSLAVLAFERFFVICRPLGNIRLRVKHAALGLVFVWTFSFIWTIPPVLGWSSYTVSKIGTTCEPNWYSNSFSDHTFIITFFITCFILPLGVIIVCYTKLVRKLRKVSNTHGRLGNTRKPERQVTRMVVVMIVAYMVAWTPYAIFSIVVTSWPTIDLDPRLASVPAFFAKTSACYNPVIYVFMNKQFKKCLIQLFSCNDGIVEGNLNQTTERPGMTAESNTGEMSAIAARIPISGGILPTADDQSSQCSTFAQLPVAENKICPM</sequence>
<evidence type="ECO:0000256" key="8">
    <source>
        <dbReference type="ARBA" id="ARBA00023040"/>
    </source>
</evidence>
<proteinExistence type="inferred from homology"/>
<evidence type="ECO:0000256" key="11">
    <source>
        <dbReference type="ARBA" id="ARBA00023224"/>
    </source>
</evidence>
<feature type="transmembrane region" description="Helical" evidence="14">
    <location>
        <begin position="222"/>
        <end position="242"/>
    </location>
</feature>
<feature type="transmembrane region" description="Helical" evidence="14">
    <location>
        <begin position="175"/>
        <end position="194"/>
    </location>
</feature>
<dbReference type="GeneTree" id="ENSGT01030000234549"/>
<comment type="subcellular location">
    <subcellularLocation>
        <location evidence="1">Membrane</location>
        <topology evidence="1">Multi-pass membrane protein</topology>
    </subcellularLocation>
</comment>
<evidence type="ECO:0000256" key="13">
    <source>
        <dbReference type="SAM" id="MobiDB-lite"/>
    </source>
</evidence>
<feature type="transmembrane region" description="Helical" evidence="14">
    <location>
        <begin position="273"/>
        <end position="297"/>
    </location>
</feature>
<evidence type="ECO:0000256" key="3">
    <source>
        <dbReference type="ARBA" id="ARBA00022606"/>
    </source>
</evidence>
<dbReference type="InterPro" id="IPR000276">
    <property type="entry name" value="GPCR_Rhodpsn"/>
</dbReference>
<dbReference type="AlphaFoldDB" id="A0AAY4ENE6"/>
<evidence type="ECO:0000313" key="16">
    <source>
        <dbReference type="Ensembl" id="ENSDCDP00010058824.1"/>
    </source>
</evidence>
<dbReference type="PRINTS" id="PR00237">
    <property type="entry name" value="GPCRRHODOPSN"/>
</dbReference>
<keyword evidence="17" id="KW-1185">Reference proteome</keyword>
<evidence type="ECO:0000256" key="6">
    <source>
        <dbReference type="ARBA" id="ARBA00022989"/>
    </source>
</evidence>
<dbReference type="PROSITE" id="PS00238">
    <property type="entry name" value="OPSIN"/>
    <property type="match status" value="1"/>
</dbReference>
<keyword evidence="4 12" id="KW-0812">Transmembrane</keyword>
<keyword evidence="10 12" id="KW-0675">Receptor</keyword>
<feature type="region of interest" description="Disordered" evidence="13">
    <location>
        <begin position="18"/>
        <end position="39"/>
    </location>
</feature>
<reference evidence="16" key="3">
    <citation type="submission" date="2025-09" db="UniProtKB">
        <authorList>
            <consortium name="Ensembl"/>
        </authorList>
    </citation>
    <scope>IDENTIFICATION</scope>
</reference>
<keyword evidence="8 12" id="KW-0297">G-protein coupled receptor</keyword>
<organism evidence="16 17">
    <name type="scientific">Denticeps clupeoides</name>
    <name type="common">denticle herring</name>
    <dbReference type="NCBI Taxonomy" id="299321"/>
    <lineage>
        <taxon>Eukaryota</taxon>
        <taxon>Metazoa</taxon>
        <taxon>Chordata</taxon>
        <taxon>Craniata</taxon>
        <taxon>Vertebrata</taxon>
        <taxon>Euteleostomi</taxon>
        <taxon>Actinopterygii</taxon>
        <taxon>Neopterygii</taxon>
        <taxon>Teleostei</taxon>
        <taxon>Clupei</taxon>
        <taxon>Clupeiformes</taxon>
        <taxon>Denticipitoidei</taxon>
        <taxon>Denticipitidae</taxon>
        <taxon>Denticeps</taxon>
    </lineage>
</organism>
<evidence type="ECO:0000256" key="5">
    <source>
        <dbReference type="ARBA" id="ARBA00022925"/>
    </source>
</evidence>
<keyword evidence="9 14" id="KW-0472">Membrane</keyword>
<evidence type="ECO:0000256" key="10">
    <source>
        <dbReference type="ARBA" id="ARBA00023170"/>
    </source>
</evidence>
<dbReference type="Ensembl" id="ENSDCDT00010069532.1">
    <property type="protein sequence ID" value="ENSDCDP00010058824.1"/>
    <property type="gene ID" value="ENSDCDG00010033015.1"/>
</dbReference>
<reference evidence="16" key="2">
    <citation type="submission" date="2025-08" db="UniProtKB">
        <authorList>
            <consortium name="Ensembl"/>
        </authorList>
    </citation>
    <scope>IDENTIFICATION</scope>
</reference>
<evidence type="ECO:0000256" key="1">
    <source>
        <dbReference type="ARBA" id="ARBA00004141"/>
    </source>
</evidence>
<dbReference type="Proteomes" id="UP000694580">
    <property type="component" value="Chromosome 8"/>
</dbReference>
<dbReference type="Pfam" id="PF00001">
    <property type="entry name" value="7tm_1"/>
    <property type="match status" value="1"/>
</dbReference>
<keyword evidence="11 12" id="KW-0807">Transducer</keyword>
<evidence type="ECO:0000313" key="17">
    <source>
        <dbReference type="Proteomes" id="UP000694580"/>
    </source>
</evidence>
<evidence type="ECO:0000256" key="14">
    <source>
        <dbReference type="SAM" id="Phobius"/>
    </source>
</evidence>
<feature type="domain" description="G-protein coupled receptors family 1 profile" evidence="15">
    <location>
        <begin position="123"/>
        <end position="325"/>
    </location>
</feature>
<dbReference type="PROSITE" id="PS00237">
    <property type="entry name" value="G_PROTEIN_RECEP_F1_1"/>
    <property type="match status" value="1"/>
</dbReference>
<dbReference type="GO" id="GO:0009881">
    <property type="term" value="F:photoreceptor activity"/>
    <property type="evidence" value="ECO:0007669"/>
    <property type="project" value="UniProtKB-KW"/>
</dbReference>
<keyword evidence="2" id="KW-0600">Photoreceptor protein</keyword>
<dbReference type="GO" id="GO:0004930">
    <property type="term" value="F:G protein-coupled receptor activity"/>
    <property type="evidence" value="ECO:0007669"/>
    <property type="project" value="UniProtKB-KW"/>
</dbReference>
<feature type="transmembrane region" description="Helical" evidence="14">
    <location>
        <begin position="123"/>
        <end position="154"/>
    </location>
</feature>
<evidence type="ECO:0000256" key="12">
    <source>
        <dbReference type="RuleBase" id="RU000688"/>
    </source>
</evidence>
<dbReference type="PANTHER" id="PTHR24240">
    <property type="entry name" value="OPSIN"/>
    <property type="match status" value="1"/>
</dbReference>
<keyword evidence="5" id="KW-0681">Retinal protein</keyword>
<dbReference type="SUPFAM" id="SSF81321">
    <property type="entry name" value="Family A G protein-coupled receptor-like"/>
    <property type="match status" value="1"/>
</dbReference>
<evidence type="ECO:0000256" key="7">
    <source>
        <dbReference type="ARBA" id="ARBA00022991"/>
    </source>
</evidence>
<protein>
    <recommendedName>
        <fullName evidence="15">G-protein coupled receptors family 1 profile domain-containing protein</fullName>
    </recommendedName>
</protein>
<evidence type="ECO:0000256" key="9">
    <source>
        <dbReference type="ARBA" id="ARBA00023136"/>
    </source>
</evidence>
<dbReference type="InterPro" id="IPR017452">
    <property type="entry name" value="GPCR_Rhodpsn_7TM"/>
</dbReference>
<evidence type="ECO:0000256" key="4">
    <source>
        <dbReference type="ARBA" id="ARBA00022692"/>
    </source>
</evidence>
<feature type="transmembrane region" description="Helical" evidence="14">
    <location>
        <begin position="309"/>
        <end position="328"/>
    </location>
</feature>
<comment type="similarity">
    <text evidence="12">Belongs to the G-protein coupled receptor 1 family.</text>
</comment>
<reference evidence="16 17" key="1">
    <citation type="submission" date="2020-06" db="EMBL/GenBank/DDBJ databases">
        <authorList>
            <consortium name="Wellcome Sanger Institute Data Sharing"/>
        </authorList>
    </citation>
    <scope>NUCLEOTIDE SEQUENCE [LARGE SCALE GENOMIC DNA]</scope>
</reference>
<dbReference type="PROSITE" id="PS50262">
    <property type="entry name" value="G_PROTEIN_RECEP_F1_2"/>
    <property type="match status" value="1"/>
</dbReference>
<gene>
    <name evidence="16" type="primary">valopa</name>
</gene>
<dbReference type="GO" id="GO:0007602">
    <property type="term" value="P:phototransduction"/>
    <property type="evidence" value="ECO:0007669"/>
    <property type="project" value="UniProtKB-KW"/>
</dbReference>